<dbReference type="InterPro" id="IPR021778">
    <property type="entry name" value="Se/S_carrier-like"/>
</dbReference>
<name>A0A1M6V6R9_9FIRM</name>
<dbReference type="Proteomes" id="UP000183975">
    <property type="component" value="Unassembled WGS sequence"/>
</dbReference>
<dbReference type="EMBL" id="FRAH01000044">
    <property type="protein sequence ID" value="SHK77169.1"/>
    <property type="molecule type" value="Genomic_DNA"/>
</dbReference>
<dbReference type="Pfam" id="PF11823">
    <property type="entry name" value="Se_S_carrier"/>
    <property type="match status" value="1"/>
</dbReference>
<dbReference type="RefSeq" id="WP_072851974.1">
    <property type="nucleotide sequence ID" value="NZ_FRAH01000044.1"/>
</dbReference>
<proteinExistence type="predicted"/>
<feature type="domain" description="Putative Se/S carrier protein-like" evidence="1">
    <location>
        <begin position="9"/>
        <end position="75"/>
    </location>
</feature>
<dbReference type="OrthoDB" id="3192849at2"/>
<dbReference type="AlphaFoldDB" id="A0A1M6V6R9"/>
<organism evidence="2 3">
    <name type="scientific">Anaerotignum lactatifermentans DSM 14214</name>
    <dbReference type="NCBI Taxonomy" id="1121323"/>
    <lineage>
        <taxon>Bacteria</taxon>
        <taxon>Bacillati</taxon>
        <taxon>Bacillota</taxon>
        <taxon>Clostridia</taxon>
        <taxon>Lachnospirales</taxon>
        <taxon>Anaerotignaceae</taxon>
        <taxon>Anaerotignum</taxon>
    </lineage>
</organism>
<protein>
    <recommendedName>
        <fullName evidence="1">Putative Se/S carrier protein-like domain-containing protein</fullName>
    </recommendedName>
</protein>
<gene>
    <name evidence="2" type="ORF">SAMN02745138_02319</name>
</gene>
<accession>A0A1M6V6R9</accession>
<keyword evidence="3" id="KW-1185">Reference proteome</keyword>
<evidence type="ECO:0000259" key="1">
    <source>
        <dbReference type="Pfam" id="PF11823"/>
    </source>
</evidence>
<evidence type="ECO:0000313" key="3">
    <source>
        <dbReference type="Proteomes" id="UP000183975"/>
    </source>
</evidence>
<evidence type="ECO:0000313" key="2">
    <source>
        <dbReference type="EMBL" id="SHK77169.1"/>
    </source>
</evidence>
<sequence>MRPKELCFLVAFHTTTEALALEEAARSADVPGRLIPIPTQITAGCGLAWRMPIGQKEKMKSLLTKCDLKYENIYELMI</sequence>
<reference evidence="2 3" key="1">
    <citation type="submission" date="2016-11" db="EMBL/GenBank/DDBJ databases">
        <authorList>
            <person name="Jaros S."/>
            <person name="Januszkiewicz K."/>
            <person name="Wedrychowicz H."/>
        </authorList>
    </citation>
    <scope>NUCLEOTIDE SEQUENCE [LARGE SCALE GENOMIC DNA]</scope>
    <source>
        <strain evidence="2 3">DSM 14214</strain>
    </source>
</reference>